<accession>A0ABQ4SM97</accession>
<evidence type="ECO:0000313" key="1">
    <source>
        <dbReference type="EMBL" id="GJE02915.1"/>
    </source>
</evidence>
<reference evidence="1" key="1">
    <citation type="journal article" date="2021" name="Front. Microbiol.">
        <title>Comprehensive Comparative Genomics and Phenotyping of Methylobacterium Species.</title>
        <authorList>
            <person name="Alessa O."/>
            <person name="Ogura Y."/>
            <person name="Fujitani Y."/>
            <person name="Takami H."/>
            <person name="Hayashi T."/>
            <person name="Sahin N."/>
            <person name="Tani A."/>
        </authorList>
    </citation>
    <scope>NUCLEOTIDE SEQUENCE</scope>
    <source>
        <strain evidence="1">DSM 17168</strain>
    </source>
</reference>
<organism evidence="1 2">
    <name type="scientific">Methylobacterium isbiliense</name>
    <dbReference type="NCBI Taxonomy" id="315478"/>
    <lineage>
        <taxon>Bacteria</taxon>
        <taxon>Pseudomonadati</taxon>
        <taxon>Pseudomonadota</taxon>
        <taxon>Alphaproteobacteria</taxon>
        <taxon>Hyphomicrobiales</taxon>
        <taxon>Methylobacteriaceae</taxon>
        <taxon>Methylobacterium</taxon>
    </lineage>
</organism>
<proteinExistence type="predicted"/>
<keyword evidence="2" id="KW-1185">Reference proteome</keyword>
<sequence>MTTDPLPATATTDQSSGISEVSRLANLLAERVLSEHMADRPVPDDHIHALTQAAQLLAEYGQDVSVARQSG</sequence>
<gene>
    <name evidence="1" type="ORF">GMJLKIPL_4865</name>
</gene>
<protein>
    <submittedName>
        <fullName evidence="1">Uncharacterized protein</fullName>
    </submittedName>
</protein>
<name>A0ABQ4SM97_9HYPH</name>
<reference evidence="1" key="2">
    <citation type="submission" date="2021-08" db="EMBL/GenBank/DDBJ databases">
        <authorList>
            <person name="Tani A."/>
            <person name="Ola A."/>
            <person name="Ogura Y."/>
            <person name="Katsura K."/>
            <person name="Hayashi T."/>
        </authorList>
    </citation>
    <scope>NUCLEOTIDE SEQUENCE</scope>
    <source>
        <strain evidence="1">DSM 17168</strain>
    </source>
</reference>
<dbReference type="Proteomes" id="UP001055153">
    <property type="component" value="Unassembled WGS sequence"/>
</dbReference>
<dbReference type="RefSeq" id="WP_238240203.1">
    <property type="nucleotide sequence ID" value="NZ_BPQQ01000064.1"/>
</dbReference>
<dbReference type="EMBL" id="BPQQ01000064">
    <property type="protein sequence ID" value="GJE02915.1"/>
    <property type="molecule type" value="Genomic_DNA"/>
</dbReference>
<comment type="caution">
    <text evidence="1">The sequence shown here is derived from an EMBL/GenBank/DDBJ whole genome shotgun (WGS) entry which is preliminary data.</text>
</comment>
<evidence type="ECO:0000313" key="2">
    <source>
        <dbReference type="Proteomes" id="UP001055153"/>
    </source>
</evidence>